<comment type="caution">
    <text evidence="1">The sequence shown here is derived from an EMBL/GenBank/DDBJ whole genome shotgun (WGS) entry which is preliminary data.</text>
</comment>
<dbReference type="Proteomes" id="UP000887159">
    <property type="component" value="Unassembled WGS sequence"/>
</dbReference>
<sequence length="81" mass="8919">MEILSGLLADFLEDEVSLQDFSRMWYQHVGALAHKSVQPRTFLAQTFDTRIIGYGGQKVAKATGGVSDAGLVLHFCGRQSF</sequence>
<organism evidence="1 2">
    <name type="scientific">Trichonephila clavipes</name>
    <name type="common">Golden silk orbweaver</name>
    <name type="synonym">Nephila clavipes</name>
    <dbReference type="NCBI Taxonomy" id="2585209"/>
    <lineage>
        <taxon>Eukaryota</taxon>
        <taxon>Metazoa</taxon>
        <taxon>Ecdysozoa</taxon>
        <taxon>Arthropoda</taxon>
        <taxon>Chelicerata</taxon>
        <taxon>Arachnida</taxon>
        <taxon>Araneae</taxon>
        <taxon>Araneomorphae</taxon>
        <taxon>Entelegynae</taxon>
        <taxon>Araneoidea</taxon>
        <taxon>Nephilidae</taxon>
        <taxon>Trichonephila</taxon>
    </lineage>
</organism>
<reference evidence="1" key="1">
    <citation type="submission" date="2020-08" db="EMBL/GenBank/DDBJ databases">
        <title>Multicomponent nature underlies the extraordinary mechanical properties of spider dragline silk.</title>
        <authorList>
            <person name="Kono N."/>
            <person name="Nakamura H."/>
            <person name="Mori M."/>
            <person name="Yoshida Y."/>
            <person name="Ohtoshi R."/>
            <person name="Malay A.D."/>
            <person name="Moran D.A.P."/>
            <person name="Tomita M."/>
            <person name="Numata K."/>
            <person name="Arakawa K."/>
        </authorList>
    </citation>
    <scope>NUCLEOTIDE SEQUENCE</scope>
</reference>
<dbReference type="AlphaFoldDB" id="A0A8X6WBQ6"/>
<proteinExistence type="predicted"/>
<gene>
    <name evidence="1" type="primary">NCL1_13924</name>
    <name evidence="1" type="ORF">TNCV_4693431</name>
</gene>
<evidence type="ECO:0000313" key="1">
    <source>
        <dbReference type="EMBL" id="GFY31499.1"/>
    </source>
</evidence>
<accession>A0A8X6WBQ6</accession>
<evidence type="ECO:0000313" key="2">
    <source>
        <dbReference type="Proteomes" id="UP000887159"/>
    </source>
</evidence>
<name>A0A8X6WBQ6_TRICX</name>
<keyword evidence="2" id="KW-1185">Reference proteome</keyword>
<protein>
    <submittedName>
        <fullName evidence="1">Uncharacterized protein</fullName>
    </submittedName>
</protein>
<dbReference type="EMBL" id="BMAU01021399">
    <property type="protein sequence ID" value="GFY31499.1"/>
    <property type="molecule type" value="Genomic_DNA"/>
</dbReference>